<proteinExistence type="predicted"/>
<evidence type="ECO:0000313" key="1">
    <source>
        <dbReference type="EMBL" id="MEJ7138082.1"/>
    </source>
</evidence>
<dbReference type="EMBL" id="JAWDIE010000008">
    <property type="protein sequence ID" value="MEJ7138082.1"/>
    <property type="molecule type" value="Genomic_DNA"/>
</dbReference>
<evidence type="ECO:0000313" key="2">
    <source>
        <dbReference type="Proteomes" id="UP001364695"/>
    </source>
</evidence>
<dbReference type="EC" id="1.2.1.38" evidence="1"/>
<protein>
    <submittedName>
        <fullName evidence="1">N-acetyl-gamma-glutamyl-phosphate reductase</fullName>
        <ecNumber evidence="1">1.2.1.38</ecNumber>
    </submittedName>
</protein>
<keyword evidence="2" id="KW-1185">Reference proteome</keyword>
<name>A0ACC6P1I8_9BURK</name>
<sequence length="322" mass="34154">MNTPLVFVDGHEGTTGLKIHQLLAQRSDLTLIQIDPDKRKDPQARAAMLNQADIAFLCLPDAASKEAATLTTNPKTCLIDASTAHRIDPAWAYGLPELSAEHRDAIRTSTRISNPGCHATGFILLAHPLVKAGVIAPDTVLSATSITGYSGGGKTMIADYEAKLSQPWQPDATEVLMAPRPYGLSLAHKHLPEMRMHSGLSATPIFMPIVAPFAQGLTVSIPLPLKGLNADGAHLQATLAAHYAGQANIRVHALNPMDALDGGFFPVQSCNNTNRVDLFVFASSEQAILMARLDNLGKGASGAAIQSMNIHLGLPENTGLSL</sequence>
<dbReference type="Proteomes" id="UP001364695">
    <property type="component" value="Unassembled WGS sequence"/>
</dbReference>
<keyword evidence="1" id="KW-0560">Oxidoreductase</keyword>
<accession>A0ACC6P1I8</accession>
<organism evidence="1 2">
    <name type="scientific">Amphibiibacter pelophylacis</name>
    <dbReference type="NCBI Taxonomy" id="1799477"/>
    <lineage>
        <taxon>Bacteria</taxon>
        <taxon>Pseudomonadati</taxon>
        <taxon>Pseudomonadota</taxon>
        <taxon>Betaproteobacteria</taxon>
        <taxon>Burkholderiales</taxon>
        <taxon>Sphaerotilaceae</taxon>
        <taxon>Amphibiibacter</taxon>
    </lineage>
</organism>
<comment type="caution">
    <text evidence="1">The sequence shown here is derived from an EMBL/GenBank/DDBJ whole genome shotgun (WGS) entry which is preliminary data.</text>
</comment>
<gene>
    <name evidence="1" type="primary">argC</name>
    <name evidence="1" type="ORF">RV045_06515</name>
</gene>
<reference evidence="1" key="1">
    <citation type="submission" date="2023-10" db="EMBL/GenBank/DDBJ databases">
        <title>Amphibacter perezi, gen. nov., sp. nov. a novel taxa of the family Comamonadaceae, class Betaproteobacteria isolated from the skin microbiota of Pelophylax perezi from different populations.</title>
        <authorList>
            <person name="Costa S."/>
            <person name="Proenca D.N."/>
            <person name="Lopes I."/>
            <person name="Morais P.V."/>
        </authorList>
    </citation>
    <scope>NUCLEOTIDE SEQUENCE</scope>
    <source>
        <strain evidence="1">SL12-8</strain>
    </source>
</reference>